<dbReference type="AlphaFoldDB" id="A0AAU9JK19"/>
<dbReference type="PRINTS" id="PR00449">
    <property type="entry name" value="RASTRNSFRMNG"/>
</dbReference>
<organism evidence="2 3">
    <name type="scientific">Blepharisma stoltei</name>
    <dbReference type="NCBI Taxonomy" id="1481888"/>
    <lineage>
        <taxon>Eukaryota</taxon>
        <taxon>Sar</taxon>
        <taxon>Alveolata</taxon>
        <taxon>Ciliophora</taxon>
        <taxon>Postciliodesmatophora</taxon>
        <taxon>Heterotrichea</taxon>
        <taxon>Heterotrichida</taxon>
        <taxon>Blepharismidae</taxon>
        <taxon>Blepharisma</taxon>
    </lineage>
</organism>
<dbReference type="PROSITE" id="PS51421">
    <property type="entry name" value="RAS"/>
    <property type="match status" value="1"/>
</dbReference>
<keyword evidence="3" id="KW-1185">Reference proteome</keyword>
<dbReference type="PROSITE" id="PS51419">
    <property type="entry name" value="RAB"/>
    <property type="match status" value="1"/>
</dbReference>
<sequence length="185" mass="20606">MGCGGSKPKPLPLKPPESAKVVILGDSGVGKSSLVYRFTRHEFKDSWNVNIGANVEETKIDVGNNESVSLFVWDTAGQERFRSITRIYYQGARAAAIVYDITINKSFESCGYWVKELQNNEPGCLLFLVGNKIDKEPRVVNQQEAKEFADEHGMEFIETSAKSAENVDALFRQIAIGIKNSQSRK</sequence>
<dbReference type="GO" id="GO:0005525">
    <property type="term" value="F:GTP binding"/>
    <property type="evidence" value="ECO:0007669"/>
    <property type="project" value="InterPro"/>
</dbReference>
<dbReference type="InterPro" id="IPR001806">
    <property type="entry name" value="Small_GTPase"/>
</dbReference>
<dbReference type="GO" id="GO:0003924">
    <property type="term" value="F:GTPase activity"/>
    <property type="evidence" value="ECO:0007669"/>
    <property type="project" value="InterPro"/>
</dbReference>
<dbReference type="EMBL" id="CAJZBQ010000044">
    <property type="protein sequence ID" value="CAG9327598.1"/>
    <property type="molecule type" value="Genomic_DNA"/>
</dbReference>
<dbReference type="SMART" id="SM00174">
    <property type="entry name" value="RHO"/>
    <property type="match status" value="1"/>
</dbReference>
<dbReference type="InterPro" id="IPR005225">
    <property type="entry name" value="Small_GTP-bd"/>
</dbReference>
<dbReference type="Gene3D" id="3.40.50.300">
    <property type="entry name" value="P-loop containing nucleotide triphosphate hydrolases"/>
    <property type="match status" value="1"/>
</dbReference>
<accession>A0AAU9JK19</accession>
<dbReference type="Pfam" id="PF00071">
    <property type="entry name" value="Ras"/>
    <property type="match status" value="1"/>
</dbReference>
<dbReference type="InterPro" id="IPR027417">
    <property type="entry name" value="P-loop_NTPase"/>
</dbReference>
<comment type="caution">
    <text evidence="2">The sequence shown here is derived from an EMBL/GenBank/DDBJ whole genome shotgun (WGS) entry which is preliminary data.</text>
</comment>
<dbReference type="Proteomes" id="UP001162131">
    <property type="component" value="Unassembled WGS sequence"/>
</dbReference>
<dbReference type="SUPFAM" id="SSF52540">
    <property type="entry name" value="P-loop containing nucleoside triphosphate hydrolases"/>
    <property type="match status" value="1"/>
</dbReference>
<keyword evidence="1" id="KW-0547">Nucleotide-binding</keyword>
<reference evidence="2" key="1">
    <citation type="submission" date="2021-09" db="EMBL/GenBank/DDBJ databases">
        <authorList>
            <consortium name="AG Swart"/>
            <person name="Singh M."/>
            <person name="Singh A."/>
            <person name="Seah K."/>
            <person name="Emmerich C."/>
        </authorList>
    </citation>
    <scope>NUCLEOTIDE SEQUENCE</scope>
    <source>
        <strain evidence="2">ATCC30299</strain>
    </source>
</reference>
<dbReference type="SMART" id="SM00175">
    <property type="entry name" value="RAB"/>
    <property type="match status" value="1"/>
</dbReference>
<name>A0AAU9JK19_9CILI</name>
<dbReference type="FunFam" id="3.40.50.300:FF:000808">
    <property type="entry name" value="Small GTP-binding protein, putative"/>
    <property type="match status" value="1"/>
</dbReference>
<evidence type="ECO:0000313" key="3">
    <source>
        <dbReference type="Proteomes" id="UP001162131"/>
    </source>
</evidence>
<dbReference type="NCBIfam" id="TIGR00231">
    <property type="entry name" value="small_GTP"/>
    <property type="match status" value="1"/>
</dbReference>
<dbReference type="PANTHER" id="PTHR47978">
    <property type="match status" value="1"/>
</dbReference>
<dbReference type="SMART" id="SM00173">
    <property type="entry name" value="RAS"/>
    <property type="match status" value="1"/>
</dbReference>
<evidence type="ECO:0000313" key="2">
    <source>
        <dbReference type="EMBL" id="CAG9327598.1"/>
    </source>
</evidence>
<evidence type="ECO:0000256" key="1">
    <source>
        <dbReference type="ARBA" id="ARBA00022741"/>
    </source>
</evidence>
<dbReference type="CDD" id="cd00154">
    <property type="entry name" value="Rab"/>
    <property type="match status" value="1"/>
</dbReference>
<gene>
    <name evidence="2" type="ORF">BSTOLATCC_MIC44229</name>
</gene>
<protein>
    <submittedName>
        <fullName evidence="2">Uncharacterized protein</fullName>
    </submittedName>
</protein>
<proteinExistence type="predicted"/>